<proteinExistence type="predicted"/>
<reference evidence="2 3" key="1">
    <citation type="submission" date="2024-01" db="EMBL/GenBank/DDBJ databases">
        <title>Genome assemblies of Stephania.</title>
        <authorList>
            <person name="Yang L."/>
        </authorList>
    </citation>
    <scope>NUCLEOTIDE SEQUENCE [LARGE SCALE GENOMIC DNA]</scope>
    <source>
        <strain evidence="2">JXDWG</strain>
        <tissue evidence="2">Leaf</tissue>
    </source>
</reference>
<dbReference type="AlphaFoldDB" id="A0AAP0KRV5"/>
<comment type="caution">
    <text evidence="2">The sequence shown here is derived from an EMBL/GenBank/DDBJ whole genome shotgun (WGS) entry which is preliminary data.</text>
</comment>
<evidence type="ECO:0000313" key="3">
    <source>
        <dbReference type="Proteomes" id="UP001419268"/>
    </source>
</evidence>
<gene>
    <name evidence="2" type="ORF">Scep_004075</name>
</gene>
<dbReference type="Proteomes" id="UP001419268">
    <property type="component" value="Unassembled WGS sequence"/>
</dbReference>
<organism evidence="2 3">
    <name type="scientific">Stephania cephalantha</name>
    <dbReference type="NCBI Taxonomy" id="152367"/>
    <lineage>
        <taxon>Eukaryota</taxon>
        <taxon>Viridiplantae</taxon>
        <taxon>Streptophyta</taxon>
        <taxon>Embryophyta</taxon>
        <taxon>Tracheophyta</taxon>
        <taxon>Spermatophyta</taxon>
        <taxon>Magnoliopsida</taxon>
        <taxon>Ranunculales</taxon>
        <taxon>Menispermaceae</taxon>
        <taxon>Menispermoideae</taxon>
        <taxon>Cissampelideae</taxon>
        <taxon>Stephania</taxon>
    </lineage>
</organism>
<dbReference type="EMBL" id="JBBNAG010000002">
    <property type="protein sequence ID" value="KAK9157501.1"/>
    <property type="molecule type" value="Genomic_DNA"/>
</dbReference>
<feature type="region of interest" description="Disordered" evidence="1">
    <location>
        <begin position="128"/>
        <end position="154"/>
    </location>
</feature>
<name>A0AAP0KRV5_9MAGN</name>
<evidence type="ECO:0000256" key="1">
    <source>
        <dbReference type="SAM" id="MobiDB-lite"/>
    </source>
</evidence>
<feature type="compositionally biased region" description="Low complexity" evidence="1">
    <location>
        <begin position="9"/>
        <end position="26"/>
    </location>
</feature>
<accession>A0AAP0KRV5</accession>
<keyword evidence="3" id="KW-1185">Reference proteome</keyword>
<sequence length="154" mass="18164">MTTSPHFVTPSPSSSAHTTSTSVSSPLNVEMHEVAGARTRRQQDRVKIFVTVEHEEYHFTYRKSNEAKIYEAYLKKAGKRTTLLDYATKPFRSENRSAKSSRRLSYRAEDGQALWEEYEELREQLMRQMQGEMQEERERQQKAMEEMEARHQQD</sequence>
<evidence type="ECO:0000313" key="2">
    <source>
        <dbReference type="EMBL" id="KAK9157501.1"/>
    </source>
</evidence>
<feature type="compositionally biased region" description="Basic and acidic residues" evidence="1">
    <location>
        <begin position="134"/>
        <end position="154"/>
    </location>
</feature>
<protein>
    <submittedName>
        <fullName evidence="2">Uncharacterized protein</fullName>
    </submittedName>
</protein>
<feature type="region of interest" description="Disordered" evidence="1">
    <location>
        <begin position="1"/>
        <end position="28"/>
    </location>
</feature>